<proteinExistence type="predicted"/>
<evidence type="ECO:0000313" key="3">
    <source>
        <dbReference type="EMBL" id="QCD79400.1"/>
    </source>
</evidence>
<keyword evidence="2" id="KW-0472">Membrane</keyword>
<protein>
    <submittedName>
        <fullName evidence="4">Uncharacterized protein</fullName>
    </submittedName>
</protein>
<evidence type="ECO:0000313" key="4">
    <source>
        <dbReference type="EMBL" id="QCD79401.1"/>
    </source>
</evidence>
<keyword evidence="2" id="KW-0812">Transmembrane</keyword>
<keyword evidence="5" id="KW-1185">Reference proteome</keyword>
<evidence type="ECO:0000313" key="5">
    <source>
        <dbReference type="Proteomes" id="UP000501690"/>
    </source>
</evidence>
<dbReference type="EMBL" id="CP039345">
    <property type="protein sequence ID" value="QCD79401.1"/>
    <property type="molecule type" value="Genomic_DNA"/>
</dbReference>
<sequence>MRHRSLWFRIVLLASVPVMVEHAMACALFVVVHLALGLRVLSACASQWWFRIAIALSPAARNICSRDSFASRRVRLAEVIRSGIVFCHGGYCHRGFALVVAAVVSSYSDGVLLHRSGLVVVSSQRHRSESQWRFRVAGGRRRSPNLTFNTFGSPADSISCAAGEPEVLKVRLGVRFPLATTHPGFVRKRDTKAQEVDLRVGSEGKFTDGHVVGGTKSMTRGKGARSKRISTRLKDFE</sequence>
<reference evidence="4 5" key="1">
    <citation type="submission" date="2019-04" db="EMBL/GenBank/DDBJ databases">
        <title>An improved genome assembly and genetic linkage map for asparagus bean, Vigna unguiculata ssp. sesquipedialis.</title>
        <authorList>
            <person name="Xia Q."/>
            <person name="Zhang R."/>
            <person name="Dong Y."/>
        </authorList>
    </citation>
    <scope>NUCLEOTIDE SEQUENCE [LARGE SCALE GENOMIC DNA]</scope>
    <source>
        <tissue evidence="4">Leaf</tissue>
    </source>
</reference>
<gene>
    <name evidence="3" type="ORF">DEO72_LG1g3040</name>
    <name evidence="4" type="ORF">DEO72_LG1g3041</name>
</gene>
<dbReference type="EMBL" id="CP039345">
    <property type="protein sequence ID" value="QCD79400.1"/>
    <property type="molecule type" value="Genomic_DNA"/>
</dbReference>
<feature type="compositionally biased region" description="Basic residues" evidence="1">
    <location>
        <begin position="222"/>
        <end position="231"/>
    </location>
</feature>
<dbReference type="AlphaFoldDB" id="A0A4D6KXU5"/>
<feature type="region of interest" description="Disordered" evidence="1">
    <location>
        <begin position="208"/>
        <end position="237"/>
    </location>
</feature>
<name>A0A4D6KXU5_VIGUN</name>
<organism evidence="4 5">
    <name type="scientific">Vigna unguiculata</name>
    <name type="common">Cowpea</name>
    <dbReference type="NCBI Taxonomy" id="3917"/>
    <lineage>
        <taxon>Eukaryota</taxon>
        <taxon>Viridiplantae</taxon>
        <taxon>Streptophyta</taxon>
        <taxon>Embryophyta</taxon>
        <taxon>Tracheophyta</taxon>
        <taxon>Spermatophyta</taxon>
        <taxon>Magnoliopsida</taxon>
        <taxon>eudicotyledons</taxon>
        <taxon>Gunneridae</taxon>
        <taxon>Pentapetalae</taxon>
        <taxon>rosids</taxon>
        <taxon>fabids</taxon>
        <taxon>Fabales</taxon>
        <taxon>Fabaceae</taxon>
        <taxon>Papilionoideae</taxon>
        <taxon>50 kb inversion clade</taxon>
        <taxon>NPAAA clade</taxon>
        <taxon>indigoferoid/millettioid clade</taxon>
        <taxon>Phaseoleae</taxon>
        <taxon>Vigna</taxon>
    </lineage>
</organism>
<keyword evidence="2" id="KW-1133">Transmembrane helix</keyword>
<feature type="transmembrane region" description="Helical" evidence="2">
    <location>
        <begin position="12"/>
        <end position="36"/>
    </location>
</feature>
<accession>A0A4D6KXU5</accession>
<dbReference type="Proteomes" id="UP000501690">
    <property type="component" value="Linkage Group LG1"/>
</dbReference>
<evidence type="ECO:0000256" key="2">
    <source>
        <dbReference type="SAM" id="Phobius"/>
    </source>
</evidence>
<evidence type="ECO:0000256" key="1">
    <source>
        <dbReference type="SAM" id="MobiDB-lite"/>
    </source>
</evidence>